<dbReference type="Gene3D" id="1.25.40.420">
    <property type="match status" value="1"/>
</dbReference>
<feature type="region of interest" description="Disordered" evidence="1">
    <location>
        <begin position="1"/>
        <end position="22"/>
    </location>
</feature>
<sequence>MNHQVSHSKVPSSPQSEKPKTKPLISLAPTSYWCQSKGVVNEVDFEWTIERLAFLDDVKKWEPLISSEFSESRFRLQLSVVQYNAYTYVHIDLLRSTGFEYSSRVEIAIFNDKCKQITQKTSCFSPNTPFPLEVLSIRQMELLKSGNFVNGKMTIYCKIESLRRNQQSGKTTAAEKEIRKTLIGNNDQTLILDQLGLLFSTMDLNDVTFIIDDRQFSAHKIVLAMRSPVFKAMFHHPTKEVLSSKVVVKDIDPDVFQEVLRFVYTGKTQSMDKLALGILAAADKYLLEELKIQCENHLIRQMSAENCLELLSLTTHHPAEHLKKYALDYFRRCPDDVMKTENWKKMKEENLAELFDLQQMVLSTAETV</sequence>
<dbReference type="EMBL" id="CAKKLH010000250">
    <property type="protein sequence ID" value="CAH0107062.1"/>
    <property type="molecule type" value="Genomic_DNA"/>
</dbReference>
<protein>
    <recommendedName>
        <fullName evidence="2">BTB domain-containing protein</fullName>
    </recommendedName>
</protein>
<dbReference type="FunFam" id="1.25.40.420:FF:000030">
    <property type="entry name" value="Uncharacterized protein"/>
    <property type="match status" value="1"/>
</dbReference>
<dbReference type="SMART" id="SM00225">
    <property type="entry name" value="BTB"/>
    <property type="match status" value="1"/>
</dbReference>
<dbReference type="AlphaFoldDB" id="A0A8J2RW89"/>
<name>A0A8J2RW89_9CRUS</name>
<dbReference type="Gene3D" id="3.30.710.10">
    <property type="entry name" value="Potassium Channel Kv1.1, Chain A"/>
    <property type="match status" value="1"/>
</dbReference>
<comment type="caution">
    <text evidence="3">The sequence shown here is derived from an EMBL/GenBank/DDBJ whole genome shotgun (WGS) entry which is preliminary data.</text>
</comment>
<dbReference type="Pfam" id="PF00651">
    <property type="entry name" value="BTB"/>
    <property type="match status" value="1"/>
</dbReference>
<accession>A0A8J2RW89</accession>
<feature type="domain" description="BTB" evidence="2">
    <location>
        <begin position="205"/>
        <end position="272"/>
    </location>
</feature>
<feature type="compositionally biased region" description="Polar residues" evidence="1">
    <location>
        <begin position="1"/>
        <end position="16"/>
    </location>
</feature>
<dbReference type="FunFam" id="3.30.710.10:FF:000159">
    <property type="entry name" value="Speckle-type POZ protein B"/>
    <property type="match status" value="1"/>
</dbReference>
<evidence type="ECO:0000259" key="2">
    <source>
        <dbReference type="PROSITE" id="PS50097"/>
    </source>
</evidence>
<dbReference type="InterPro" id="IPR000210">
    <property type="entry name" value="BTB/POZ_dom"/>
</dbReference>
<evidence type="ECO:0000256" key="1">
    <source>
        <dbReference type="SAM" id="MobiDB-lite"/>
    </source>
</evidence>
<dbReference type="PROSITE" id="PS50097">
    <property type="entry name" value="BTB"/>
    <property type="match status" value="1"/>
</dbReference>
<proteinExistence type="predicted"/>
<dbReference type="InterPro" id="IPR011333">
    <property type="entry name" value="SKP1/BTB/POZ_sf"/>
</dbReference>
<dbReference type="SUPFAM" id="SSF49599">
    <property type="entry name" value="TRAF domain-like"/>
    <property type="match status" value="1"/>
</dbReference>
<keyword evidence="4" id="KW-1185">Reference proteome</keyword>
<gene>
    <name evidence="3" type="ORF">DGAL_LOCUS10347</name>
</gene>
<dbReference type="PANTHER" id="PTHR24413">
    <property type="entry name" value="SPECKLE-TYPE POZ PROTEIN"/>
    <property type="match status" value="1"/>
</dbReference>
<reference evidence="3" key="1">
    <citation type="submission" date="2021-11" db="EMBL/GenBank/DDBJ databases">
        <authorList>
            <person name="Schell T."/>
        </authorList>
    </citation>
    <scope>NUCLEOTIDE SEQUENCE</scope>
    <source>
        <strain evidence="3">M5</strain>
    </source>
</reference>
<dbReference type="OrthoDB" id="6372650at2759"/>
<dbReference type="SUPFAM" id="SSF54695">
    <property type="entry name" value="POZ domain"/>
    <property type="match status" value="1"/>
</dbReference>
<evidence type="ECO:0000313" key="3">
    <source>
        <dbReference type="EMBL" id="CAH0107062.1"/>
    </source>
</evidence>
<evidence type="ECO:0000313" key="4">
    <source>
        <dbReference type="Proteomes" id="UP000789390"/>
    </source>
</evidence>
<organism evidence="3 4">
    <name type="scientific">Daphnia galeata</name>
    <dbReference type="NCBI Taxonomy" id="27404"/>
    <lineage>
        <taxon>Eukaryota</taxon>
        <taxon>Metazoa</taxon>
        <taxon>Ecdysozoa</taxon>
        <taxon>Arthropoda</taxon>
        <taxon>Crustacea</taxon>
        <taxon>Branchiopoda</taxon>
        <taxon>Diplostraca</taxon>
        <taxon>Cladocera</taxon>
        <taxon>Anomopoda</taxon>
        <taxon>Daphniidae</taxon>
        <taxon>Daphnia</taxon>
    </lineage>
</organism>
<dbReference type="Proteomes" id="UP000789390">
    <property type="component" value="Unassembled WGS sequence"/>
</dbReference>